<feature type="domain" description="HTH araC/xylS-type" evidence="4">
    <location>
        <begin position="170"/>
        <end position="267"/>
    </location>
</feature>
<dbReference type="HOGENOM" id="CLU_066193_5_0_11"/>
<evidence type="ECO:0000256" key="2">
    <source>
        <dbReference type="ARBA" id="ARBA00023125"/>
    </source>
</evidence>
<dbReference type="STRING" id="479431.Namu_4039"/>
<dbReference type="InterPro" id="IPR018060">
    <property type="entry name" value="HTH_AraC"/>
</dbReference>
<reference evidence="5 6" key="2">
    <citation type="journal article" date="2010" name="Stand. Genomic Sci.">
        <title>Complete genome sequence of Nakamurella multipartita type strain (Y-104).</title>
        <authorList>
            <person name="Tice H."/>
            <person name="Mayilraj S."/>
            <person name="Sims D."/>
            <person name="Lapidus A."/>
            <person name="Nolan M."/>
            <person name="Lucas S."/>
            <person name="Glavina Del Rio T."/>
            <person name="Copeland A."/>
            <person name="Cheng J.F."/>
            <person name="Meincke L."/>
            <person name="Bruce D."/>
            <person name="Goodwin L."/>
            <person name="Pitluck S."/>
            <person name="Ivanova N."/>
            <person name="Mavromatis K."/>
            <person name="Ovchinnikova G."/>
            <person name="Pati A."/>
            <person name="Chen A."/>
            <person name="Palaniappan K."/>
            <person name="Land M."/>
            <person name="Hauser L."/>
            <person name="Chang Y.J."/>
            <person name="Jeffries C.D."/>
            <person name="Detter J.C."/>
            <person name="Brettin T."/>
            <person name="Rohde M."/>
            <person name="Goker M."/>
            <person name="Bristow J."/>
            <person name="Eisen J.A."/>
            <person name="Markowitz V."/>
            <person name="Hugenholtz P."/>
            <person name="Kyrpides N.C."/>
            <person name="Klenk H.P."/>
            <person name="Chen F."/>
        </authorList>
    </citation>
    <scope>NUCLEOTIDE SEQUENCE [LARGE SCALE GENOMIC DNA]</scope>
    <source>
        <strain evidence="6">ATCC 700099 / DSM 44233 / CIP 104796 / JCM 9543 / NBRC 105858 / Y-104</strain>
    </source>
</reference>
<dbReference type="PRINTS" id="PR00032">
    <property type="entry name" value="HTHARAC"/>
</dbReference>
<dbReference type="GO" id="GO:0003700">
    <property type="term" value="F:DNA-binding transcription factor activity"/>
    <property type="evidence" value="ECO:0007669"/>
    <property type="project" value="InterPro"/>
</dbReference>
<organism evidence="5 6">
    <name type="scientific">Nakamurella multipartita (strain ATCC 700099 / DSM 44233 / CIP 104796 / JCM 9543 / NBRC 105858 / Y-104)</name>
    <name type="common">Microsphaera multipartita</name>
    <dbReference type="NCBI Taxonomy" id="479431"/>
    <lineage>
        <taxon>Bacteria</taxon>
        <taxon>Bacillati</taxon>
        <taxon>Actinomycetota</taxon>
        <taxon>Actinomycetes</taxon>
        <taxon>Nakamurellales</taxon>
        <taxon>Nakamurellaceae</taxon>
        <taxon>Nakamurella</taxon>
    </lineage>
</organism>
<dbReference type="GO" id="GO:0043565">
    <property type="term" value="F:sequence-specific DNA binding"/>
    <property type="evidence" value="ECO:0007669"/>
    <property type="project" value="InterPro"/>
</dbReference>
<proteinExistence type="predicted"/>
<dbReference type="InterPro" id="IPR018062">
    <property type="entry name" value="HTH_AraC-typ_CS"/>
</dbReference>
<keyword evidence="6" id="KW-1185">Reference proteome</keyword>
<dbReference type="KEGG" id="nml:Namu_4039"/>
<sequence>MKPDRIERAHLRDPRDLSHTIHRYPAPEDLRELLQRFWIPVWSVDPGRQAPQRVLQYPCALIVIAPDYARFYGVASGLSTTTLVGDGWAVGVMCQPAGGTLIAGRSMAQFRDRHVELTEVLGDAGSVLAGRVRAAMDRPRRTESHAAAMALVAGAVRRFLPVDDEGILANRIVAFVEQDPTVTRVGPVCERFELTERALQRLVRRRIGLSPKWLIQRRRLQEASVRLRSDPASLADVAADLGYADQPHFTRDFRSVTGMTPGEFAARYRAVRPDGVSGTG</sequence>
<keyword evidence="3" id="KW-0804">Transcription</keyword>
<dbReference type="eggNOG" id="COG2207">
    <property type="taxonomic scope" value="Bacteria"/>
</dbReference>
<gene>
    <name evidence="5" type="ordered locus">Namu_4039</name>
</gene>
<reference evidence="6" key="1">
    <citation type="submission" date="2009-09" db="EMBL/GenBank/DDBJ databases">
        <title>The complete genome of Nakamurella multipartita DSM 44233.</title>
        <authorList>
            <consortium name="US DOE Joint Genome Institute (JGI-PGF)"/>
            <person name="Lucas S."/>
            <person name="Copeland A."/>
            <person name="Lapidus A."/>
            <person name="Glavina del Rio T."/>
            <person name="Dalin E."/>
            <person name="Tice H."/>
            <person name="Bruce D."/>
            <person name="Goodwin L."/>
            <person name="Pitluck S."/>
            <person name="Kyrpides N."/>
            <person name="Mavromatis K."/>
            <person name="Ivanova N."/>
            <person name="Ovchinnikova G."/>
            <person name="Sims D."/>
            <person name="Meincke L."/>
            <person name="Brettin T."/>
            <person name="Detter J.C."/>
            <person name="Han C."/>
            <person name="Larimer F."/>
            <person name="Land M."/>
            <person name="Hauser L."/>
            <person name="Markowitz V."/>
            <person name="Cheng J.-F."/>
            <person name="Hugenholtz P."/>
            <person name="Woyke T."/>
            <person name="Wu D."/>
            <person name="Klenk H.-P."/>
            <person name="Eisen J.A."/>
        </authorList>
    </citation>
    <scope>NUCLEOTIDE SEQUENCE [LARGE SCALE GENOMIC DNA]</scope>
    <source>
        <strain evidence="6">ATCC 700099 / DSM 44233 / CIP 104796 / JCM 9543 / NBRC 105858 / Y-104</strain>
    </source>
</reference>
<dbReference type="InterPro" id="IPR009057">
    <property type="entry name" value="Homeodomain-like_sf"/>
</dbReference>
<dbReference type="EMBL" id="CP001737">
    <property type="protein sequence ID" value="ACV80331.1"/>
    <property type="molecule type" value="Genomic_DNA"/>
</dbReference>
<dbReference type="PANTHER" id="PTHR46796">
    <property type="entry name" value="HTH-TYPE TRANSCRIPTIONAL ACTIVATOR RHAS-RELATED"/>
    <property type="match status" value="1"/>
</dbReference>
<dbReference type="Pfam" id="PF20240">
    <property type="entry name" value="DUF6597"/>
    <property type="match status" value="1"/>
</dbReference>
<keyword evidence="2" id="KW-0238">DNA-binding</keyword>
<dbReference type="OrthoDB" id="2559672at2"/>
<dbReference type="PROSITE" id="PS00041">
    <property type="entry name" value="HTH_ARAC_FAMILY_1"/>
    <property type="match status" value="1"/>
</dbReference>
<dbReference type="Proteomes" id="UP000002218">
    <property type="component" value="Chromosome"/>
</dbReference>
<evidence type="ECO:0000256" key="1">
    <source>
        <dbReference type="ARBA" id="ARBA00023015"/>
    </source>
</evidence>
<accession>C8XHM8</accession>
<dbReference type="InterPro" id="IPR050204">
    <property type="entry name" value="AraC_XylS_family_regulators"/>
</dbReference>
<dbReference type="InParanoid" id="C8XHM8"/>
<dbReference type="SUPFAM" id="SSF46689">
    <property type="entry name" value="Homeodomain-like"/>
    <property type="match status" value="1"/>
</dbReference>
<dbReference type="InterPro" id="IPR046532">
    <property type="entry name" value="DUF6597"/>
</dbReference>
<evidence type="ECO:0000313" key="6">
    <source>
        <dbReference type="Proteomes" id="UP000002218"/>
    </source>
</evidence>
<keyword evidence="1" id="KW-0805">Transcription regulation</keyword>
<evidence type="ECO:0000256" key="3">
    <source>
        <dbReference type="ARBA" id="ARBA00023163"/>
    </source>
</evidence>
<dbReference type="PROSITE" id="PS01124">
    <property type="entry name" value="HTH_ARAC_FAMILY_2"/>
    <property type="match status" value="1"/>
</dbReference>
<dbReference type="Pfam" id="PF12833">
    <property type="entry name" value="HTH_18"/>
    <property type="match status" value="1"/>
</dbReference>
<protein>
    <submittedName>
        <fullName evidence="5">Transcriptional regulator, AraC family</fullName>
    </submittedName>
</protein>
<evidence type="ECO:0000313" key="5">
    <source>
        <dbReference type="EMBL" id="ACV80331.1"/>
    </source>
</evidence>
<dbReference type="SMART" id="SM00342">
    <property type="entry name" value="HTH_ARAC"/>
    <property type="match status" value="1"/>
</dbReference>
<name>C8XHM8_NAKMY</name>
<dbReference type="AlphaFoldDB" id="C8XHM8"/>
<dbReference type="Gene3D" id="1.10.10.60">
    <property type="entry name" value="Homeodomain-like"/>
    <property type="match status" value="1"/>
</dbReference>
<dbReference type="PANTHER" id="PTHR46796:SF15">
    <property type="entry name" value="BLL1074 PROTEIN"/>
    <property type="match status" value="1"/>
</dbReference>
<dbReference type="RefSeq" id="WP_015749156.1">
    <property type="nucleotide sequence ID" value="NC_013235.1"/>
</dbReference>
<evidence type="ECO:0000259" key="4">
    <source>
        <dbReference type="PROSITE" id="PS01124"/>
    </source>
</evidence>
<dbReference type="InterPro" id="IPR020449">
    <property type="entry name" value="Tscrpt_reg_AraC-type_HTH"/>
</dbReference>